<dbReference type="InterPro" id="IPR003439">
    <property type="entry name" value="ABC_transporter-like_ATP-bd"/>
</dbReference>
<dbReference type="PANTHER" id="PTHR24220:SF86">
    <property type="entry name" value="ABC TRANSPORTER ABCH.1"/>
    <property type="match status" value="1"/>
</dbReference>
<evidence type="ECO:0000256" key="1">
    <source>
        <dbReference type="ARBA" id="ARBA00022448"/>
    </source>
</evidence>
<dbReference type="SMART" id="SM00382">
    <property type="entry name" value="AAA"/>
    <property type="match status" value="1"/>
</dbReference>
<feature type="domain" description="ABC transporter" evidence="8">
    <location>
        <begin position="5"/>
        <end position="231"/>
    </location>
</feature>
<dbReference type="RefSeq" id="WP_066506978.1">
    <property type="nucleotide sequence ID" value="NZ_LNCU01000057.1"/>
</dbReference>
<evidence type="ECO:0000259" key="8">
    <source>
        <dbReference type="PROSITE" id="PS50893"/>
    </source>
</evidence>
<dbReference type="InterPro" id="IPR003593">
    <property type="entry name" value="AAA+_ATPase"/>
</dbReference>
<dbReference type="PROSITE" id="PS00211">
    <property type="entry name" value="ABC_TRANSPORTER_1"/>
    <property type="match status" value="1"/>
</dbReference>
<dbReference type="OrthoDB" id="9786950at2"/>
<dbReference type="Pfam" id="PF00005">
    <property type="entry name" value="ABC_tran"/>
    <property type="match status" value="1"/>
</dbReference>
<comment type="function">
    <text evidence="6">Involved in beta-(1--&gt;2)glucan export. Transmembrane domains (TMD) form a pore in the inner membrane and the ATP-binding domain (NBD) is responsible for energy generation.</text>
</comment>
<keyword evidence="2" id="KW-0997">Cell inner membrane</keyword>
<evidence type="ECO:0000256" key="7">
    <source>
        <dbReference type="ARBA" id="ARBA00038388"/>
    </source>
</evidence>
<keyword evidence="4 9" id="KW-0067">ATP-binding</keyword>
<keyword evidence="1" id="KW-0813">Transport</keyword>
<keyword evidence="5" id="KW-1278">Translocase</keyword>
<dbReference type="PANTHER" id="PTHR24220">
    <property type="entry name" value="IMPORT ATP-BINDING PROTEIN"/>
    <property type="match status" value="1"/>
</dbReference>
<dbReference type="PROSITE" id="PS50893">
    <property type="entry name" value="ABC_TRANSPORTER_2"/>
    <property type="match status" value="1"/>
</dbReference>
<dbReference type="GO" id="GO:0016887">
    <property type="term" value="F:ATP hydrolysis activity"/>
    <property type="evidence" value="ECO:0007669"/>
    <property type="project" value="InterPro"/>
</dbReference>
<dbReference type="Gene3D" id="3.40.50.300">
    <property type="entry name" value="P-loop containing nucleotide triphosphate hydrolases"/>
    <property type="match status" value="1"/>
</dbReference>
<keyword evidence="10" id="KW-1185">Reference proteome</keyword>
<evidence type="ECO:0000256" key="2">
    <source>
        <dbReference type="ARBA" id="ARBA00022519"/>
    </source>
</evidence>
<evidence type="ECO:0000256" key="6">
    <source>
        <dbReference type="ARBA" id="ARBA00024722"/>
    </source>
</evidence>
<evidence type="ECO:0000256" key="5">
    <source>
        <dbReference type="ARBA" id="ARBA00022967"/>
    </source>
</evidence>
<dbReference type="InterPro" id="IPR017871">
    <property type="entry name" value="ABC_transporter-like_CS"/>
</dbReference>
<dbReference type="EMBL" id="LNCU01000057">
    <property type="protein sequence ID" value="KWV55991.1"/>
    <property type="molecule type" value="Genomic_DNA"/>
</dbReference>
<evidence type="ECO:0000313" key="9">
    <source>
        <dbReference type="EMBL" id="KWV55991.1"/>
    </source>
</evidence>
<reference evidence="9 10" key="1">
    <citation type="submission" date="2015-11" db="EMBL/GenBank/DDBJ databases">
        <title>Draft Genome Sequence of the Strain BR 10303 (Bradyrhizobium sp.) isolated from nodules of Centrolobium paraense.</title>
        <authorList>
            <person name="Zelli J.E."/>
            <person name="Simoes-Araujo J.L."/>
            <person name="Barauna A.C."/>
            <person name="Silva K."/>
        </authorList>
    </citation>
    <scope>NUCLEOTIDE SEQUENCE [LARGE SCALE GENOMIC DNA]</scope>
    <source>
        <strain evidence="9 10">BR 10303</strain>
    </source>
</reference>
<dbReference type="Proteomes" id="UP000057737">
    <property type="component" value="Unassembled WGS sequence"/>
</dbReference>
<dbReference type="InterPro" id="IPR015854">
    <property type="entry name" value="ABC_transpr_LolD-like"/>
</dbReference>
<dbReference type="AlphaFoldDB" id="A0A109JVR1"/>
<evidence type="ECO:0000313" key="10">
    <source>
        <dbReference type="Proteomes" id="UP000057737"/>
    </source>
</evidence>
<dbReference type="SUPFAM" id="SSF52540">
    <property type="entry name" value="P-loop containing nucleoside triphosphate hydrolases"/>
    <property type="match status" value="1"/>
</dbReference>
<dbReference type="GO" id="GO:0022857">
    <property type="term" value="F:transmembrane transporter activity"/>
    <property type="evidence" value="ECO:0007669"/>
    <property type="project" value="TreeGrafter"/>
</dbReference>
<evidence type="ECO:0000256" key="4">
    <source>
        <dbReference type="ARBA" id="ARBA00022840"/>
    </source>
</evidence>
<comment type="similarity">
    <text evidence="7">Belongs to the ABC transporter superfamily. Macrolide exporter (TC 3.A.1.122) family.</text>
</comment>
<keyword evidence="3" id="KW-0547">Nucleotide-binding</keyword>
<proteinExistence type="inferred from homology"/>
<name>A0A109JVR1_9BRAD</name>
<protein>
    <submittedName>
        <fullName evidence="9">Macrolide ABC transporter ATP-binding protein</fullName>
    </submittedName>
</protein>
<dbReference type="GO" id="GO:0005524">
    <property type="term" value="F:ATP binding"/>
    <property type="evidence" value="ECO:0007669"/>
    <property type="project" value="UniProtKB-KW"/>
</dbReference>
<dbReference type="CDD" id="cd03255">
    <property type="entry name" value="ABC_MJ0796_LolCDE_FtsE"/>
    <property type="match status" value="1"/>
</dbReference>
<dbReference type="InterPro" id="IPR017911">
    <property type="entry name" value="MacB-like_ATP-bd"/>
</dbReference>
<dbReference type="InterPro" id="IPR027417">
    <property type="entry name" value="P-loop_NTPase"/>
</dbReference>
<organism evidence="9 10">
    <name type="scientific">Bradyrhizobium macuxiense</name>
    <dbReference type="NCBI Taxonomy" id="1755647"/>
    <lineage>
        <taxon>Bacteria</taxon>
        <taxon>Pseudomonadati</taxon>
        <taxon>Pseudomonadota</taxon>
        <taxon>Alphaproteobacteria</taxon>
        <taxon>Hyphomicrobiales</taxon>
        <taxon>Nitrobacteraceae</taxon>
        <taxon>Bradyrhizobium</taxon>
    </lineage>
</organism>
<dbReference type="GO" id="GO:0098796">
    <property type="term" value="C:membrane protein complex"/>
    <property type="evidence" value="ECO:0007669"/>
    <property type="project" value="UniProtKB-ARBA"/>
</dbReference>
<dbReference type="GO" id="GO:0005886">
    <property type="term" value="C:plasma membrane"/>
    <property type="evidence" value="ECO:0007669"/>
    <property type="project" value="TreeGrafter"/>
</dbReference>
<dbReference type="FunFam" id="3.40.50.300:FF:000032">
    <property type="entry name" value="Export ABC transporter ATP-binding protein"/>
    <property type="match status" value="1"/>
</dbReference>
<evidence type="ECO:0000256" key="3">
    <source>
        <dbReference type="ARBA" id="ARBA00022741"/>
    </source>
</evidence>
<comment type="caution">
    <text evidence="9">The sequence shown here is derived from an EMBL/GenBank/DDBJ whole genome shotgun (WGS) entry which is preliminary data.</text>
</comment>
<accession>A0A109JVR1</accession>
<keyword evidence="2" id="KW-1003">Cell membrane</keyword>
<gene>
    <name evidence="9" type="ORF">AS156_05110</name>
</gene>
<sequence length="231" mass="25275">MSSLVTLDHIHKQHRLGNQTVHALSDVCLEINRGEFVAVVGPSGSGKSTLLSILGCLDRPSCGSYYLHDEDVFAQSKIRLSELRNRHIGIIFQDFNLLPRLTALENVALPLFYRREPMRNPTARARAVLEEVGLGTRMRHMPAQLSGGEQQRVAIARAIVNDPDLLLADEPTGALDTSTRDAILALLDVLQRAALTVVLVTHDPEVASYARRTIRLRDGAIIGDTGCRGAA</sequence>
<keyword evidence="2" id="KW-0472">Membrane</keyword>